<keyword evidence="3" id="KW-0547">Nucleotide-binding</keyword>
<dbReference type="Gene3D" id="3.40.50.300">
    <property type="entry name" value="P-loop containing nucleotide triphosphate hydrolases"/>
    <property type="match status" value="2"/>
</dbReference>
<dbReference type="Pfam" id="PF04851">
    <property type="entry name" value="ResIII"/>
    <property type="match status" value="1"/>
</dbReference>
<keyword evidence="3" id="KW-0378">Hydrolase</keyword>
<evidence type="ECO:0000259" key="2">
    <source>
        <dbReference type="PROSITE" id="PS51194"/>
    </source>
</evidence>
<keyword evidence="3" id="KW-0067">ATP-binding</keyword>
<dbReference type="PROSITE" id="PS51192">
    <property type="entry name" value="HELICASE_ATP_BIND_1"/>
    <property type="match status" value="1"/>
</dbReference>
<evidence type="ECO:0000259" key="1">
    <source>
        <dbReference type="PROSITE" id="PS51192"/>
    </source>
</evidence>
<dbReference type="InterPro" id="IPR014001">
    <property type="entry name" value="Helicase_ATP-bd"/>
</dbReference>
<dbReference type="InterPro" id="IPR001650">
    <property type="entry name" value="Helicase_C-like"/>
</dbReference>
<dbReference type="InterPro" id="IPR027417">
    <property type="entry name" value="P-loop_NTPase"/>
</dbReference>
<dbReference type="PANTHER" id="PTHR47396:SF1">
    <property type="entry name" value="ATP-DEPENDENT HELICASE IRC3-RELATED"/>
    <property type="match status" value="1"/>
</dbReference>
<evidence type="ECO:0000313" key="4">
    <source>
        <dbReference type="Proteomes" id="UP001576780"/>
    </source>
</evidence>
<feature type="domain" description="Helicase ATP-binding" evidence="1">
    <location>
        <begin position="23"/>
        <end position="171"/>
    </location>
</feature>
<accession>A0ABV4WNB3</accession>
<comment type="caution">
    <text evidence="3">The sequence shown here is derived from an EMBL/GenBank/DDBJ whole genome shotgun (WGS) entry which is preliminary data.</text>
</comment>
<sequence length="658" mass="74358">MLSATPKYSLRDYQIEWIEEIFASWAKGARCVLAQLPCGAGKTICFAHICNKFFHQSQKVLVIAHRMELITQAATKLEKIVGVPVGIIKAGIKPFPDRPIQVASIQTLIRRKQLPENIGLVIFDEAHHVTASSYRQLIAHYGNSLILGVTATPRRIDGQGFAELFNELIIGVSTDKLIREGYLSKFRLFATEKTISTYGVAKNDRDFNSRDLALAVTTQVGISEVVQNYLQYAAKQRTIIYAASVQHSKDIAQAFRERNIPAEHLDGDTPINERFEILARFASGQTQVLTNYEILTEGYDCEHIDCIYCLRPTESLTLWLQMVGRALRTSEAKSVATIIDITDNWKKHGLPDDNYQWSLEAIPPATRHIGLRKCEFCSHIFRPLEHELKVIEAEIDENGYIIRHHRAICPACGSVVTFSTKERDGATHGRVKVRLAVGRITELVEINLQSTSSIINQVYRFIKTQPSILTPEKIYSAIFKEFIEIIDSFTLGDWRRIVKLVEPTNTISTKIAWDLYQEGKVRHQNRLAALAAVEKRQLLEREKQEKLKNRKPKPEQVVATKAQAATLPAVGNPDVQKKYASAWKLFLSRCHHSTADFLDQNAGFFSVQDGVDYCNVSIALRNVPELKTQRIHLKEAELSAALTEVFGKKAFLMFRLSS</sequence>
<dbReference type="GO" id="GO:0016787">
    <property type="term" value="F:hydrolase activity"/>
    <property type="evidence" value="ECO:0007669"/>
    <property type="project" value="UniProtKB-KW"/>
</dbReference>
<name>A0ABV4WNB3_9CYAN</name>
<keyword evidence="4" id="KW-1185">Reference proteome</keyword>
<dbReference type="RefSeq" id="WP_413278935.1">
    <property type="nucleotide sequence ID" value="NZ_JBHFNT010000159.1"/>
</dbReference>
<dbReference type="SMART" id="SM00490">
    <property type="entry name" value="HELICc"/>
    <property type="match status" value="1"/>
</dbReference>
<dbReference type="PROSITE" id="PS51194">
    <property type="entry name" value="HELICASE_CTER"/>
    <property type="match status" value="1"/>
</dbReference>
<dbReference type="EMBL" id="JBHFNT010000159">
    <property type="protein sequence ID" value="MFB2836557.1"/>
    <property type="molecule type" value="Genomic_DNA"/>
</dbReference>
<dbReference type="SUPFAM" id="SSF52540">
    <property type="entry name" value="P-loop containing nucleoside triphosphate hydrolases"/>
    <property type="match status" value="1"/>
</dbReference>
<dbReference type="Pfam" id="PF00271">
    <property type="entry name" value="Helicase_C"/>
    <property type="match status" value="1"/>
</dbReference>
<keyword evidence="3" id="KW-0347">Helicase</keyword>
<proteinExistence type="predicted"/>
<organism evidence="3 4">
    <name type="scientific">Floridaenema evergladense BLCC-F167</name>
    <dbReference type="NCBI Taxonomy" id="3153639"/>
    <lineage>
        <taxon>Bacteria</taxon>
        <taxon>Bacillati</taxon>
        <taxon>Cyanobacteriota</taxon>
        <taxon>Cyanophyceae</taxon>
        <taxon>Oscillatoriophycideae</taxon>
        <taxon>Aerosakkonematales</taxon>
        <taxon>Aerosakkonemataceae</taxon>
        <taxon>Floridanema</taxon>
        <taxon>Floridanema evergladense</taxon>
    </lineage>
</organism>
<protein>
    <submittedName>
        <fullName evidence="3">DEAD/DEAH box helicase</fullName>
        <ecNumber evidence="3">3.6.4.-</ecNumber>
    </submittedName>
</protein>
<evidence type="ECO:0000313" key="3">
    <source>
        <dbReference type="EMBL" id="MFB2836557.1"/>
    </source>
</evidence>
<dbReference type="InterPro" id="IPR050742">
    <property type="entry name" value="Helicase_Restrict-Modif_Enz"/>
</dbReference>
<dbReference type="GO" id="GO:0004386">
    <property type="term" value="F:helicase activity"/>
    <property type="evidence" value="ECO:0007669"/>
    <property type="project" value="UniProtKB-KW"/>
</dbReference>
<dbReference type="SMART" id="SM00487">
    <property type="entry name" value="DEXDc"/>
    <property type="match status" value="1"/>
</dbReference>
<reference evidence="3 4" key="1">
    <citation type="submission" date="2024-09" db="EMBL/GenBank/DDBJ databases">
        <title>Floridaenema gen nov. (Aerosakkonemataceae, Aerosakkonematales ord. nov., Cyanobacteria) from benthic tropical and subtropical fresh waters, with the description of four new species.</title>
        <authorList>
            <person name="Moretto J.A."/>
            <person name="Berthold D.E."/>
            <person name="Lefler F.W."/>
            <person name="Huang I.-S."/>
            <person name="Laughinghouse H. IV."/>
        </authorList>
    </citation>
    <scope>NUCLEOTIDE SEQUENCE [LARGE SCALE GENOMIC DNA]</scope>
    <source>
        <strain evidence="3 4">BLCC-F167</strain>
    </source>
</reference>
<gene>
    <name evidence="3" type="ORF">ACE1CA_18650</name>
</gene>
<dbReference type="PANTHER" id="PTHR47396">
    <property type="entry name" value="TYPE I RESTRICTION ENZYME ECOKI R PROTEIN"/>
    <property type="match status" value="1"/>
</dbReference>
<feature type="domain" description="Helicase C-terminal" evidence="2">
    <location>
        <begin position="225"/>
        <end position="370"/>
    </location>
</feature>
<dbReference type="EC" id="3.6.4.-" evidence="3"/>
<dbReference type="InterPro" id="IPR006935">
    <property type="entry name" value="Helicase/UvrB_N"/>
</dbReference>
<dbReference type="Proteomes" id="UP001576780">
    <property type="component" value="Unassembled WGS sequence"/>
</dbReference>